<feature type="binding site" evidence="12">
    <location>
        <begin position="287"/>
        <end position="294"/>
    </location>
    <ligand>
        <name>ATP</name>
        <dbReference type="ChEBI" id="CHEBI:30616"/>
    </ligand>
</feature>
<evidence type="ECO:0000256" key="8">
    <source>
        <dbReference type="ARBA" id="ARBA00022839"/>
    </source>
</evidence>
<comment type="caution">
    <text evidence="16">The sequence shown here is derived from an EMBL/GenBank/DDBJ whole genome shotgun (WGS) entry which is preliminary data.</text>
</comment>
<accession>A0A0R2CU26</accession>
<evidence type="ECO:0000256" key="7">
    <source>
        <dbReference type="ARBA" id="ARBA00022801"/>
    </source>
</evidence>
<dbReference type="Pfam" id="PF13307">
    <property type="entry name" value="Helicase_C_2"/>
    <property type="match status" value="1"/>
</dbReference>
<dbReference type="InterPro" id="IPR006054">
    <property type="entry name" value="DnaQ"/>
</dbReference>
<evidence type="ECO:0000256" key="11">
    <source>
        <dbReference type="ARBA" id="ARBA00048954"/>
    </source>
</evidence>
<dbReference type="AlphaFoldDB" id="A0A0R2CU26"/>
<keyword evidence="6 12" id="KW-0547">Nucleotide-binding</keyword>
<evidence type="ECO:0000256" key="3">
    <source>
        <dbReference type="ARBA" id="ARBA00022695"/>
    </source>
</evidence>
<comment type="function">
    <text evidence="12 13">3'-5' exonuclease.</text>
</comment>
<dbReference type="SMART" id="SM00491">
    <property type="entry name" value="HELICc2"/>
    <property type="match status" value="1"/>
</dbReference>
<dbReference type="InterPro" id="IPR012337">
    <property type="entry name" value="RNaseH-like_sf"/>
</dbReference>
<evidence type="ECO:0000259" key="15">
    <source>
        <dbReference type="PROSITE" id="PS51193"/>
    </source>
</evidence>
<dbReference type="InterPro" id="IPR011545">
    <property type="entry name" value="DEAD/DEAH_box_helicase_dom"/>
</dbReference>
<dbReference type="SMART" id="SM00479">
    <property type="entry name" value="EXOIII"/>
    <property type="match status" value="1"/>
</dbReference>
<dbReference type="PATRIC" id="fig|1423745.4.peg.619"/>
<dbReference type="Gene3D" id="3.40.50.300">
    <property type="entry name" value="P-loop containing nucleotide triphosphate hydrolases"/>
    <property type="match status" value="2"/>
</dbReference>
<keyword evidence="10" id="KW-0239">DNA-directed DNA polymerase</keyword>
<dbReference type="EC" id="3.1.-.-" evidence="12 13"/>
<dbReference type="GO" id="GO:0005524">
    <property type="term" value="F:ATP binding"/>
    <property type="evidence" value="ECO:0007669"/>
    <property type="project" value="UniProtKB-UniRule"/>
</dbReference>
<keyword evidence="9 12" id="KW-0067">ATP-binding</keyword>
<dbReference type="SUPFAM" id="SSF53098">
    <property type="entry name" value="Ribonuclease H-like"/>
    <property type="match status" value="1"/>
</dbReference>
<dbReference type="InterPro" id="IPR014001">
    <property type="entry name" value="Helicase_ATP-bd"/>
</dbReference>
<evidence type="ECO:0000256" key="9">
    <source>
        <dbReference type="ARBA" id="ARBA00022840"/>
    </source>
</evidence>
<dbReference type="GO" id="GO:0043139">
    <property type="term" value="F:5'-3' DNA helicase activity"/>
    <property type="evidence" value="ECO:0007669"/>
    <property type="project" value="UniProtKB-EC"/>
</dbReference>
<reference evidence="16 17" key="1">
    <citation type="journal article" date="2015" name="Genome Announc.">
        <title>Expanding the biotechnology potential of lactobacilli through comparative genomics of 213 strains and associated genera.</title>
        <authorList>
            <person name="Sun Z."/>
            <person name="Harris H.M."/>
            <person name="McCann A."/>
            <person name="Guo C."/>
            <person name="Argimon S."/>
            <person name="Zhang W."/>
            <person name="Yang X."/>
            <person name="Jeffery I.B."/>
            <person name="Cooney J.C."/>
            <person name="Kagawa T.F."/>
            <person name="Liu W."/>
            <person name="Song Y."/>
            <person name="Salvetti E."/>
            <person name="Wrobel A."/>
            <person name="Rasinkangas P."/>
            <person name="Parkhill J."/>
            <person name="Rea M.C."/>
            <person name="O'Sullivan O."/>
            <person name="Ritari J."/>
            <person name="Douillard F.P."/>
            <person name="Paul Ross R."/>
            <person name="Yang R."/>
            <person name="Briner A.E."/>
            <person name="Felis G.E."/>
            <person name="de Vos W.M."/>
            <person name="Barrangou R."/>
            <person name="Klaenhammer T.R."/>
            <person name="Caufield P.W."/>
            <person name="Cui Y."/>
            <person name="Zhang H."/>
            <person name="O'Toole P.W."/>
        </authorList>
    </citation>
    <scope>NUCLEOTIDE SEQUENCE [LARGE SCALE GENOMIC DNA]</scope>
    <source>
        <strain evidence="16 17">DSM 22689</strain>
    </source>
</reference>
<dbReference type="InterPro" id="IPR036397">
    <property type="entry name" value="RNaseH_sf"/>
</dbReference>
<dbReference type="InterPro" id="IPR013520">
    <property type="entry name" value="Ribonucl_H"/>
</dbReference>
<evidence type="ECO:0000256" key="13">
    <source>
        <dbReference type="RuleBase" id="RU364106"/>
    </source>
</evidence>
<dbReference type="InterPro" id="IPR045028">
    <property type="entry name" value="DinG/Rad3-like"/>
</dbReference>
<feature type="domain" description="Helicase ATP-binding" evidence="15">
    <location>
        <begin position="248"/>
        <end position="520"/>
    </location>
</feature>
<keyword evidence="3" id="KW-0548">Nucleotidyltransferase</keyword>
<dbReference type="InterPro" id="IPR006555">
    <property type="entry name" value="ATP-dep_Helicase_C"/>
</dbReference>
<evidence type="ECO:0000256" key="2">
    <source>
        <dbReference type="ARBA" id="ARBA00022679"/>
    </source>
</evidence>
<keyword evidence="8 12" id="KW-0269">Exonuclease</keyword>
<comment type="cofactor">
    <cofactor evidence="1">
        <name>[4Fe-4S] cluster</name>
        <dbReference type="ChEBI" id="CHEBI:49883"/>
    </cofactor>
</comment>
<dbReference type="PANTHER" id="PTHR11472:SF34">
    <property type="entry name" value="REGULATOR OF TELOMERE ELONGATION HELICASE 1"/>
    <property type="match status" value="1"/>
</dbReference>
<keyword evidence="5 12" id="KW-0540">Nuclease</keyword>
<dbReference type="GO" id="GO:0003677">
    <property type="term" value="F:DNA binding"/>
    <property type="evidence" value="ECO:0007669"/>
    <property type="project" value="InterPro"/>
</dbReference>
<feature type="domain" description="Helicase ATP-binding" evidence="14">
    <location>
        <begin position="274"/>
        <end position="480"/>
    </location>
</feature>
<dbReference type="GO" id="GO:0003887">
    <property type="term" value="F:DNA-directed DNA polymerase activity"/>
    <property type="evidence" value="ECO:0007669"/>
    <property type="project" value="UniProtKB-KW"/>
</dbReference>
<keyword evidence="4" id="KW-0235">DNA replication</keyword>
<name>A0A0R2CU26_9LACO</name>
<dbReference type="RefSeq" id="WP_056961466.1">
    <property type="nucleotide sequence ID" value="NZ_AYZI01000003.1"/>
</dbReference>
<dbReference type="NCBIfam" id="TIGR00573">
    <property type="entry name" value="dnaq"/>
    <property type="match status" value="1"/>
</dbReference>
<evidence type="ECO:0000256" key="6">
    <source>
        <dbReference type="ARBA" id="ARBA00022741"/>
    </source>
</evidence>
<dbReference type="InterPro" id="IPR006310">
    <property type="entry name" value="DinG"/>
</dbReference>
<gene>
    <name evidence="12 13" type="primary">dinG</name>
    <name evidence="16" type="ORF">FC87_GL000579</name>
</gene>
<comment type="similarity">
    <text evidence="12 13">Belongs to the helicase family. DinG subfamily. Type 2 sub-subfamily.</text>
</comment>
<dbReference type="PROSITE" id="PS51193">
    <property type="entry name" value="HELICASE_ATP_BIND_2"/>
    <property type="match status" value="1"/>
</dbReference>
<dbReference type="GO" id="GO:0016887">
    <property type="term" value="F:ATP hydrolysis activity"/>
    <property type="evidence" value="ECO:0007669"/>
    <property type="project" value="RHEA"/>
</dbReference>
<dbReference type="InterPro" id="IPR027417">
    <property type="entry name" value="P-loop_NTPase"/>
</dbReference>
<evidence type="ECO:0000259" key="14">
    <source>
        <dbReference type="PROSITE" id="PS51192"/>
    </source>
</evidence>
<organism evidence="16 17">
    <name type="scientific">Fructilactobacillus florum DSM 22689 = JCM 16035</name>
    <dbReference type="NCBI Taxonomy" id="1423745"/>
    <lineage>
        <taxon>Bacteria</taxon>
        <taxon>Bacillati</taxon>
        <taxon>Bacillota</taxon>
        <taxon>Bacilli</taxon>
        <taxon>Lactobacillales</taxon>
        <taxon>Lactobacillaceae</taxon>
        <taxon>Fructilactobacillus</taxon>
    </lineage>
</organism>
<evidence type="ECO:0000313" key="17">
    <source>
        <dbReference type="Proteomes" id="UP000051586"/>
    </source>
</evidence>
<evidence type="ECO:0000256" key="5">
    <source>
        <dbReference type="ARBA" id="ARBA00022722"/>
    </source>
</evidence>
<dbReference type="EMBL" id="AYZI01000003">
    <property type="protein sequence ID" value="KRM91755.1"/>
    <property type="molecule type" value="Genomic_DNA"/>
</dbReference>
<evidence type="ECO:0000256" key="10">
    <source>
        <dbReference type="ARBA" id="ARBA00022932"/>
    </source>
</evidence>
<evidence type="ECO:0000313" key="16">
    <source>
        <dbReference type="EMBL" id="KRM91755.1"/>
    </source>
</evidence>
<dbReference type="GO" id="GO:0008408">
    <property type="term" value="F:3'-5' exonuclease activity"/>
    <property type="evidence" value="ECO:0007669"/>
    <property type="project" value="UniProtKB-UniRule"/>
</dbReference>
<keyword evidence="2" id="KW-0808">Transferase</keyword>
<dbReference type="Pfam" id="PF00270">
    <property type="entry name" value="DEAD"/>
    <property type="match status" value="1"/>
</dbReference>
<dbReference type="PANTHER" id="PTHR11472">
    <property type="entry name" value="DNA REPAIR DEAD HELICASE RAD3/XP-D SUBFAMILY MEMBER"/>
    <property type="match status" value="1"/>
</dbReference>
<dbReference type="CDD" id="cd06127">
    <property type="entry name" value="DEDDh"/>
    <property type="match status" value="1"/>
</dbReference>
<dbReference type="Gene3D" id="3.30.420.10">
    <property type="entry name" value="Ribonuclease H-like superfamily/Ribonuclease H"/>
    <property type="match status" value="1"/>
</dbReference>
<dbReference type="SUPFAM" id="SSF52540">
    <property type="entry name" value="P-loop containing nucleoside triphosphate hydrolases"/>
    <property type="match status" value="2"/>
</dbReference>
<sequence length="925" mass="104763">MDANSVFAVVDLETTGTSMAGKARIIQVSASFVQHNQIVDSYSTYINDHVAIPTEITELTGISAQTIMAAPSFDQVAAELYQKLQATVFVAHNVNFDFPFLNQAFERAGYPPLTIEAVDTVTLTQILFPTLSSYRLQDLSRHFKIEHRKPHSSASDAAATAALLLILIKKIEQLPLLTLQTLVTIGLVLPKQTMGVFKTVLQKRRQIEPQKLGNQWLNLDGIIIRKPRQQQQALRKPQIKFPLTKKQKERWLTPKYQYRESQAAMMNLIYRNYADSNKTATNLLLEAPTGSGKTLGYLLPMAYLAQKNRPVVISTPTILLQQQLQQVSESLSQTFKLKVNVALVKGRQHYLDLNRFADQLFLDESNQLTQFIKAQLLVWLTETMTGDLDELNFNQTAPFLAQINYQTTPTAQQQSEEPYDFLTRQQQVLARADVIITNHSYLCLHAERLTKVLQTKPYLVIDEAQQLPDAFLQTRRVTLSLGTVKKQESKIKHLVETSHGANLMGLLANDPDLEQTLSKCLQITNQLGISYQELLTLFAKQFQTKKDTGTLAQAVNLQHFKVQHQTAWQSIMRATQHLKQELDVFNHKIQNRATRWLPADYQLFLQFNQEVSNLIDFLNQVTQVVKRSSVAMQAFWLSYRPNASATQLRLVTTEFAHDQELQDDIYQYFEPAVFTGSVLFSSKKAPFIYRQLGLERSNTRMKRFQTTFNLKKQLNIMVAQKMPLPANENNPEYVAYLANSIQKIYQTAPTPTLVLFNSQALLAAVYQKLNKRIPAQILASNISGSREKIMRRFSSNQHSIILGSSSFWEGVDFPHNYLKSVIIPRIPFAAPQNPLMQAHAAQLKAIHKQPFVSYSLPQAILTLKQGIGRVIRSENDTGIATILDDRILTKKYGKQISSALDELGSVSVGTIGEIIAAQRYFLAHS</sequence>
<feature type="short sequence motif" description="DEAH box" evidence="12">
    <location>
        <begin position="462"/>
        <end position="465"/>
    </location>
</feature>
<keyword evidence="7 12" id="KW-0378">Hydrolase</keyword>
<evidence type="ECO:0000256" key="12">
    <source>
        <dbReference type="HAMAP-Rule" id="MF_02206"/>
    </source>
</evidence>
<evidence type="ECO:0000256" key="1">
    <source>
        <dbReference type="ARBA" id="ARBA00001966"/>
    </source>
</evidence>
<dbReference type="Pfam" id="PF00929">
    <property type="entry name" value="RNase_T"/>
    <property type="match status" value="1"/>
</dbReference>
<dbReference type="SMART" id="SM00487">
    <property type="entry name" value="DEXDc"/>
    <property type="match status" value="1"/>
</dbReference>
<dbReference type="NCBIfam" id="TIGR01407">
    <property type="entry name" value="dinG_rel"/>
    <property type="match status" value="1"/>
</dbReference>
<dbReference type="GO" id="GO:0006260">
    <property type="term" value="P:DNA replication"/>
    <property type="evidence" value="ECO:0007669"/>
    <property type="project" value="UniProtKB-KW"/>
</dbReference>
<dbReference type="InterPro" id="IPR014013">
    <property type="entry name" value="Helic_SF1/SF2_ATP-bd_DinG/Rad3"/>
</dbReference>
<protein>
    <recommendedName>
        <fullName evidence="12 13">3'-5' exonuclease DinG</fullName>
        <ecNumber evidence="12 13">3.1.-.-</ecNumber>
    </recommendedName>
</protein>
<dbReference type="PROSITE" id="PS51192">
    <property type="entry name" value="HELICASE_ATP_BIND_1"/>
    <property type="match status" value="1"/>
</dbReference>
<evidence type="ECO:0000256" key="4">
    <source>
        <dbReference type="ARBA" id="ARBA00022705"/>
    </source>
</evidence>
<comment type="catalytic activity">
    <reaction evidence="11">
        <text>ATP + H2O = ADP + phosphate + H(+)</text>
        <dbReference type="Rhea" id="RHEA:13065"/>
        <dbReference type="ChEBI" id="CHEBI:15377"/>
        <dbReference type="ChEBI" id="CHEBI:15378"/>
        <dbReference type="ChEBI" id="CHEBI:30616"/>
        <dbReference type="ChEBI" id="CHEBI:43474"/>
        <dbReference type="ChEBI" id="CHEBI:456216"/>
        <dbReference type="EC" id="5.6.2.3"/>
    </reaction>
</comment>
<dbReference type="STRING" id="1423745.GCA_001311215_00174"/>
<dbReference type="FunFam" id="3.30.420.10:FF:000045">
    <property type="entry name" value="3'-5' exonuclease DinG"/>
    <property type="match status" value="1"/>
</dbReference>
<dbReference type="HAMAP" id="MF_02206">
    <property type="entry name" value="DinG_exonucl"/>
    <property type="match status" value="1"/>
</dbReference>
<dbReference type="Proteomes" id="UP000051586">
    <property type="component" value="Unassembled WGS sequence"/>
</dbReference>
<proteinExistence type="inferred from homology"/>